<gene>
    <name evidence="3" type="ORF">A2401_03750</name>
</gene>
<comment type="caution">
    <text evidence="3">The sequence shown here is derived from an EMBL/GenBank/DDBJ whole genome shotgun (WGS) entry which is preliminary data.</text>
</comment>
<dbReference type="EMBL" id="MHPP01000008">
    <property type="protein sequence ID" value="OGZ84920.1"/>
    <property type="molecule type" value="Genomic_DNA"/>
</dbReference>
<feature type="compositionally biased region" description="Basic and acidic residues" evidence="1">
    <location>
        <begin position="178"/>
        <end position="194"/>
    </location>
</feature>
<keyword evidence="2" id="KW-0472">Membrane</keyword>
<evidence type="ECO:0000313" key="3">
    <source>
        <dbReference type="EMBL" id="OGZ84920.1"/>
    </source>
</evidence>
<keyword evidence="2" id="KW-1133">Transmembrane helix</keyword>
<evidence type="ECO:0000313" key="4">
    <source>
        <dbReference type="Proteomes" id="UP000177751"/>
    </source>
</evidence>
<protein>
    <submittedName>
        <fullName evidence="3">Uncharacterized protein</fullName>
    </submittedName>
</protein>
<dbReference type="AlphaFoldDB" id="A0A1G2JEU8"/>
<sequence>MIDISIFKNIDFVNADNLLFLAIFLILVIIVFAIVLFIFAKIIKVIRGILKMEPKSVLNENQNQPENFLKEEQKIIGLPKQRIMGGDFIKSSNSAEEKIEAKIDVKKAEEAREKAKISEQLNKFKGDNSPDQGDALASKMPMREEYKDDNFQKIKIPVAKKNFQESTGIAASSPKSIDQADQKEKPGLLQEKPDLLKDKLKPATTDNALERGGSVMFGNKQEITRRELKYKLWKDPKVYKAARESLLYLSPTERVKLEKELFPKAYGLNISKSDIKTRMRKLSQKMINEKNPQAKATLRKKIKFIKKIGGA</sequence>
<feature type="region of interest" description="Disordered" evidence="1">
    <location>
        <begin position="165"/>
        <end position="194"/>
    </location>
</feature>
<reference evidence="3 4" key="1">
    <citation type="journal article" date="2016" name="Nat. Commun.">
        <title>Thousands of microbial genomes shed light on interconnected biogeochemical processes in an aquifer system.</title>
        <authorList>
            <person name="Anantharaman K."/>
            <person name="Brown C.T."/>
            <person name="Hug L.A."/>
            <person name="Sharon I."/>
            <person name="Castelle C.J."/>
            <person name="Probst A.J."/>
            <person name="Thomas B.C."/>
            <person name="Singh A."/>
            <person name="Wilkins M.J."/>
            <person name="Karaoz U."/>
            <person name="Brodie E.L."/>
            <person name="Williams K.H."/>
            <person name="Hubbard S.S."/>
            <person name="Banfield J.F."/>
        </authorList>
    </citation>
    <scope>NUCLEOTIDE SEQUENCE [LARGE SCALE GENOMIC DNA]</scope>
</reference>
<evidence type="ECO:0000256" key="2">
    <source>
        <dbReference type="SAM" id="Phobius"/>
    </source>
</evidence>
<name>A0A1G2JEU8_9BACT</name>
<feature type="compositionally biased region" description="Polar residues" evidence="1">
    <location>
        <begin position="165"/>
        <end position="176"/>
    </location>
</feature>
<proteinExistence type="predicted"/>
<accession>A0A1G2JEU8</accession>
<keyword evidence="2" id="KW-0812">Transmembrane</keyword>
<feature type="transmembrane region" description="Helical" evidence="2">
    <location>
        <begin position="18"/>
        <end position="43"/>
    </location>
</feature>
<evidence type="ECO:0000256" key="1">
    <source>
        <dbReference type="SAM" id="MobiDB-lite"/>
    </source>
</evidence>
<organism evidence="3 4">
    <name type="scientific">Candidatus Staskawiczbacteria bacterium RIFOXYC1_FULL_38_18</name>
    <dbReference type="NCBI Taxonomy" id="1802229"/>
    <lineage>
        <taxon>Bacteria</taxon>
        <taxon>Candidatus Staskawicziibacteriota</taxon>
    </lineage>
</organism>
<dbReference type="Proteomes" id="UP000177751">
    <property type="component" value="Unassembled WGS sequence"/>
</dbReference>